<dbReference type="EMBL" id="AF289822">
    <property type="protein sequence ID" value="AAK60011.1"/>
    <property type="molecule type" value="Genomic_DNA"/>
</dbReference>
<feature type="chain" id="PRO_5004321852" description="cellulase" evidence="9">
    <location>
        <begin position="20"/>
        <end position="425"/>
    </location>
</feature>
<dbReference type="SUPFAM" id="SSF51445">
    <property type="entry name" value="(Trans)glycosidases"/>
    <property type="match status" value="1"/>
</dbReference>
<dbReference type="AlphaFoldDB" id="Q93Q07"/>
<feature type="domain" description="Glycoside hydrolase family 5" evidence="10">
    <location>
        <begin position="58"/>
        <end position="349"/>
    </location>
</feature>
<evidence type="ECO:0000256" key="5">
    <source>
        <dbReference type="ARBA" id="ARBA00023277"/>
    </source>
</evidence>
<keyword evidence="4" id="KW-0136">Cellulose degradation</keyword>
<evidence type="ECO:0000256" key="1">
    <source>
        <dbReference type="ARBA" id="ARBA00000966"/>
    </source>
</evidence>
<comment type="similarity">
    <text evidence="8">Belongs to the glycosyl hydrolase 5 (cellulase A) family.</text>
</comment>
<dbReference type="PROSITE" id="PS51257">
    <property type="entry name" value="PROKAR_LIPOPROTEIN"/>
    <property type="match status" value="1"/>
</dbReference>
<keyword evidence="9" id="KW-0732">Signal</keyword>
<accession>Q93Q07</accession>
<evidence type="ECO:0000256" key="6">
    <source>
        <dbReference type="ARBA" id="ARBA00023295"/>
    </source>
</evidence>
<evidence type="ECO:0000313" key="11">
    <source>
        <dbReference type="EMBL" id="AAK60011.1"/>
    </source>
</evidence>
<evidence type="ECO:0000256" key="4">
    <source>
        <dbReference type="ARBA" id="ARBA00023001"/>
    </source>
</evidence>
<dbReference type="EC" id="3.2.1.4" evidence="2"/>
<dbReference type="CAZy" id="GH5">
    <property type="family name" value="Glycoside Hydrolase Family 5"/>
</dbReference>
<evidence type="ECO:0000256" key="7">
    <source>
        <dbReference type="ARBA" id="ARBA00023326"/>
    </source>
</evidence>
<dbReference type="GO" id="GO:0008810">
    <property type="term" value="F:cellulase activity"/>
    <property type="evidence" value="ECO:0007669"/>
    <property type="project" value="UniProtKB-EC"/>
</dbReference>
<dbReference type="SMR" id="Q93Q07"/>
<keyword evidence="6 8" id="KW-0326">Glycosidase</keyword>
<dbReference type="PANTHER" id="PTHR35923">
    <property type="entry name" value="MAJOR EXTRACELLULAR ENDOGLUCANASE"/>
    <property type="match status" value="1"/>
</dbReference>
<keyword evidence="3 8" id="KW-0378">Hydrolase</keyword>
<reference evidence="11" key="1">
    <citation type="submission" date="2000-07" db="EMBL/GenBank/DDBJ databases">
        <title>Cloning and expression in Escherichia coli of Thermus caldophilus genes coding for cellulase.</title>
        <authorList>
            <person name="Kim M."/>
            <person name="Ko J.H."/>
            <person name="Jung B.W."/>
            <person name="Kim J.S."/>
            <person name="Lee D.-S."/>
        </authorList>
    </citation>
    <scope>NUCLEOTIDE SEQUENCE</scope>
</reference>
<comment type="catalytic activity">
    <reaction evidence="1">
        <text>Endohydrolysis of (1-&gt;4)-beta-D-glucosidic linkages in cellulose, lichenin and cereal beta-D-glucans.</text>
        <dbReference type="EC" id="3.2.1.4"/>
    </reaction>
</comment>
<dbReference type="InterPro" id="IPR017853">
    <property type="entry name" value="GH"/>
</dbReference>
<protein>
    <recommendedName>
        <fullName evidence="2">cellulase</fullName>
        <ecNumber evidence="2">3.2.1.4</ecNumber>
    </recommendedName>
</protein>
<evidence type="ECO:0000256" key="8">
    <source>
        <dbReference type="RuleBase" id="RU361153"/>
    </source>
</evidence>
<dbReference type="InterPro" id="IPR001547">
    <property type="entry name" value="Glyco_hydro_5"/>
</dbReference>
<evidence type="ECO:0000256" key="2">
    <source>
        <dbReference type="ARBA" id="ARBA00012601"/>
    </source>
</evidence>
<gene>
    <name evidence="11" type="primary">celA</name>
</gene>
<organism evidence="11">
    <name type="scientific">Thermus caldophilus</name>
    <dbReference type="NCBI Taxonomy" id="272"/>
    <lineage>
        <taxon>Bacteria</taxon>
        <taxon>Thermotogati</taxon>
        <taxon>Deinococcota</taxon>
        <taxon>Deinococci</taxon>
        <taxon>Thermales</taxon>
        <taxon>Thermaceae</taxon>
        <taxon>Thermus</taxon>
    </lineage>
</organism>
<feature type="signal peptide" evidence="9">
    <location>
        <begin position="1"/>
        <end position="19"/>
    </location>
</feature>
<dbReference type="Gene3D" id="3.20.20.80">
    <property type="entry name" value="Glycosidases"/>
    <property type="match status" value="1"/>
</dbReference>
<dbReference type="Pfam" id="PF00150">
    <property type="entry name" value="Cellulase"/>
    <property type="match status" value="1"/>
</dbReference>
<keyword evidence="5" id="KW-0119">Carbohydrate metabolism</keyword>
<evidence type="ECO:0000259" key="10">
    <source>
        <dbReference type="Pfam" id="PF00150"/>
    </source>
</evidence>
<dbReference type="PANTHER" id="PTHR35923:SF2">
    <property type="entry name" value="ENDOGLUCANASE"/>
    <property type="match status" value="1"/>
</dbReference>
<sequence>MRWVSLALLSLLLALGGCAAQKGAEGSPPPKGTGQTVPLYASRPDGVYKNGVPLPLYGVNWFGLETCDRAPHGLWSGRSVADFLAQLKGFGFNALRLPVAPEVLRDQGTVASWAQGGDPAYPTSPLAGLRYVLEKAQGLGFYVLLDFHTFRCDLIGGRLPGRPFDPSRGYTKDDWLADLRRLAGLSLEFPNVFGIDLANEPYDLTWAEWKALAQEGARAVLGVNPRVLVAVEGVGNLSPNGGYNAFWGENLAEARDDLGLGDRLLYLPHVYGPSVYDQPYFSDSTFPNNMPAVWDAHFGHLSGRGLPWGIGEFGGKYTGQDRVWQEAFVDYLRSKGVRVWFYWALNPNSGDTGGLLEEDWKTPVWDKIRLLERLMAPGGGLAFDFLPATFEVPNPERGFAEDSYYPDEPSLDAPALVAEARGKGY</sequence>
<evidence type="ECO:0000256" key="3">
    <source>
        <dbReference type="ARBA" id="ARBA00022801"/>
    </source>
</evidence>
<proteinExistence type="inferred from homology"/>
<evidence type="ECO:0000256" key="9">
    <source>
        <dbReference type="SAM" id="SignalP"/>
    </source>
</evidence>
<keyword evidence="7" id="KW-0624">Polysaccharide degradation</keyword>
<name>Q93Q07_THECA</name>
<dbReference type="GO" id="GO:0030245">
    <property type="term" value="P:cellulose catabolic process"/>
    <property type="evidence" value="ECO:0007669"/>
    <property type="project" value="UniProtKB-KW"/>
</dbReference>